<dbReference type="Pfam" id="PF25973">
    <property type="entry name" value="BSH_CzcB"/>
    <property type="match status" value="1"/>
</dbReference>
<evidence type="ECO:0000259" key="2">
    <source>
        <dbReference type="Pfam" id="PF25973"/>
    </source>
</evidence>
<dbReference type="InterPro" id="IPR006143">
    <property type="entry name" value="RND_pump_MFP"/>
</dbReference>
<name>A0A3B0ZS94_9ZZZZ</name>
<dbReference type="Gene3D" id="2.40.30.170">
    <property type="match status" value="1"/>
</dbReference>
<dbReference type="NCBIfam" id="TIGR01730">
    <property type="entry name" value="RND_mfp"/>
    <property type="match status" value="1"/>
</dbReference>
<evidence type="ECO:0000313" key="3">
    <source>
        <dbReference type="EMBL" id="VAW92090.1"/>
    </source>
</evidence>
<gene>
    <name evidence="3" type="ORF">MNBD_GAMMA23-892</name>
</gene>
<feature type="domain" description="CzcB-like barrel-sandwich hybrid" evidence="2">
    <location>
        <begin position="40"/>
        <end position="168"/>
    </location>
</feature>
<dbReference type="Gene3D" id="1.10.287.470">
    <property type="entry name" value="Helix hairpin bin"/>
    <property type="match status" value="1"/>
</dbReference>
<keyword evidence="1" id="KW-0175">Coiled coil</keyword>
<dbReference type="AlphaFoldDB" id="A0A3B0ZS94"/>
<feature type="coiled-coil region" evidence="1">
    <location>
        <begin position="77"/>
        <end position="111"/>
    </location>
</feature>
<dbReference type="GO" id="GO:1990281">
    <property type="term" value="C:efflux pump complex"/>
    <property type="evidence" value="ECO:0007669"/>
    <property type="project" value="TreeGrafter"/>
</dbReference>
<sequence>MKHLLRSVVLIGLAFLFILNSAYAKEELNAVVDWAQRVDLTIPVEGIVSKVHVNTGQKVKKGQVLVELDKRIVRANLRQAKANVAGLQASYKETKRELERAKELYERTVLSDHDLQVAKNNEVIAKSKLELAKSNYVKAQVELEYASLRAPFDSIILRRSVEVGKAIIKLQSYDTLITLASSEKYLASAALTQSQSALVNIGDAVRVVNNNKSYSAKIVAVEYADVKTTEKLVLVVEFSSNEKNLHAGTAVKIIF</sequence>
<dbReference type="EMBL" id="UOFT01000022">
    <property type="protein sequence ID" value="VAW92090.1"/>
    <property type="molecule type" value="Genomic_DNA"/>
</dbReference>
<dbReference type="Gene3D" id="2.40.50.100">
    <property type="match status" value="1"/>
</dbReference>
<evidence type="ECO:0000256" key="1">
    <source>
        <dbReference type="SAM" id="Coils"/>
    </source>
</evidence>
<dbReference type="InterPro" id="IPR058647">
    <property type="entry name" value="BSH_CzcB-like"/>
</dbReference>
<organism evidence="3">
    <name type="scientific">hydrothermal vent metagenome</name>
    <dbReference type="NCBI Taxonomy" id="652676"/>
    <lineage>
        <taxon>unclassified sequences</taxon>
        <taxon>metagenomes</taxon>
        <taxon>ecological metagenomes</taxon>
    </lineage>
</organism>
<accession>A0A3B0ZS94</accession>
<dbReference type="GO" id="GO:0015562">
    <property type="term" value="F:efflux transmembrane transporter activity"/>
    <property type="evidence" value="ECO:0007669"/>
    <property type="project" value="TreeGrafter"/>
</dbReference>
<dbReference type="SUPFAM" id="SSF111369">
    <property type="entry name" value="HlyD-like secretion proteins"/>
    <property type="match status" value="1"/>
</dbReference>
<protein>
    <recommendedName>
        <fullName evidence="2">CzcB-like barrel-sandwich hybrid domain-containing protein</fullName>
    </recommendedName>
</protein>
<dbReference type="PANTHER" id="PTHR30469">
    <property type="entry name" value="MULTIDRUG RESISTANCE PROTEIN MDTA"/>
    <property type="match status" value="1"/>
</dbReference>
<proteinExistence type="predicted"/>
<reference evidence="3" key="1">
    <citation type="submission" date="2018-06" db="EMBL/GenBank/DDBJ databases">
        <authorList>
            <person name="Zhirakovskaya E."/>
        </authorList>
    </citation>
    <scope>NUCLEOTIDE SEQUENCE</scope>
</reference>